<accession>A0ABU2ZUP2</accession>
<gene>
    <name evidence="4" type="ORF">RM552_15735</name>
</gene>
<dbReference type="RefSeq" id="WP_311369924.1">
    <property type="nucleotide sequence ID" value="NZ_JAVRHX010000006.1"/>
</dbReference>
<reference evidence="4 5" key="1">
    <citation type="submission" date="2023-09" db="EMBL/GenBank/DDBJ databases">
        <authorList>
            <person name="Rey-Velasco X."/>
        </authorList>
    </citation>
    <scope>NUCLEOTIDE SEQUENCE [LARGE SCALE GENOMIC DNA]</scope>
    <source>
        <strain evidence="4 5">P117</strain>
    </source>
</reference>
<proteinExistence type="predicted"/>
<dbReference type="InterPro" id="IPR036271">
    <property type="entry name" value="Tet_transcr_reg_TetR-rel_C_sf"/>
</dbReference>
<dbReference type="PRINTS" id="PR00455">
    <property type="entry name" value="HTHTETR"/>
</dbReference>
<feature type="domain" description="HTH tetR-type" evidence="3">
    <location>
        <begin position="10"/>
        <end position="70"/>
    </location>
</feature>
<keyword evidence="5" id="KW-1185">Reference proteome</keyword>
<organism evidence="4 5">
    <name type="scientific">Glaciecola petra</name>
    <dbReference type="NCBI Taxonomy" id="3075602"/>
    <lineage>
        <taxon>Bacteria</taxon>
        <taxon>Pseudomonadati</taxon>
        <taxon>Pseudomonadota</taxon>
        <taxon>Gammaproteobacteria</taxon>
        <taxon>Alteromonadales</taxon>
        <taxon>Alteromonadaceae</taxon>
        <taxon>Glaciecola</taxon>
    </lineage>
</organism>
<dbReference type="SUPFAM" id="SSF46689">
    <property type="entry name" value="Homeodomain-like"/>
    <property type="match status" value="1"/>
</dbReference>
<comment type="caution">
    <text evidence="4">The sequence shown here is derived from an EMBL/GenBank/DDBJ whole genome shotgun (WGS) entry which is preliminary data.</text>
</comment>
<evidence type="ECO:0000313" key="4">
    <source>
        <dbReference type="EMBL" id="MDT0596305.1"/>
    </source>
</evidence>
<keyword evidence="1 2" id="KW-0238">DNA-binding</keyword>
<evidence type="ECO:0000256" key="2">
    <source>
        <dbReference type="PROSITE-ProRule" id="PRU00335"/>
    </source>
</evidence>
<dbReference type="PANTHER" id="PTHR43479">
    <property type="entry name" value="ACREF/ENVCD OPERON REPRESSOR-RELATED"/>
    <property type="match status" value="1"/>
</dbReference>
<dbReference type="PROSITE" id="PS01081">
    <property type="entry name" value="HTH_TETR_1"/>
    <property type="match status" value="1"/>
</dbReference>
<dbReference type="Gene3D" id="1.10.357.10">
    <property type="entry name" value="Tetracycline Repressor, domain 2"/>
    <property type="match status" value="1"/>
</dbReference>
<evidence type="ECO:0000259" key="3">
    <source>
        <dbReference type="PROSITE" id="PS50977"/>
    </source>
</evidence>
<dbReference type="Pfam" id="PF00440">
    <property type="entry name" value="TetR_N"/>
    <property type="match status" value="1"/>
</dbReference>
<dbReference type="InterPro" id="IPR023772">
    <property type="entry name" value="DNA-bd_HTH_TetR-type_CS"/>
</dbReference>
<evidence type="ECO:0000313" key="5">
    <source>
        <dbReference type="Proteomes" id="UP001253545"/>
    </source>
</evidence>
<name>A0ABU2ZUP2_9ALTE</name>
<dbReference type="EMBL" id="JAVRHX010000006">
    <property type="protein sequence ID" value="MDT0596305.1"/>
    <property type="molecule type" value="Genomic_DNA"/>
</dbReference>
<dbReference type="Proteomes" id="UP001253545">
    <property type="component" value="Unassembled WGS sequence"/>
</dbReference>
<evidence type="ECO:0000256" key="1">
    <source>
        <dbReference type="ARBA" id="ARBA00023125"/>
    </source>
</evidence>
<dbReference type="Gene3D" id="1.10.10.60">
    <property type="entry name" value="Homeodomain-like"/>
    <property type="match status" value="1"/>
</dbReference>
<protein>
    <submittedName>
        <fullName evidence="4">CerR family C-terminal domain-containing protein</fullName>
    </submittedName>
</protein>
<dbReference type="Pfam" id="PF09209">
    <property type="entry name" value="CecR_C"/>
    <property type="match status" value="1"/>
</dbReference>
<dbReference type="PANTHER" id="PTHR43479:SF11">
    <property type="entry name" value="ACREF_ENVCD OPERON REPRESSOR-RELATED"/>
    <property type="match status" value="1"/>
</dbReference>
<dbReference type="SUPFAM" id="SSF48498">
    <property type="entry name" value="Tetracyclin repressor-like, C-terminal domain"/>
    <property type="match status" value="1"/>
</dbReference>
<dbReference type="InterPro" id="IPR050624">
    <property type="entry name" value="HTH-type_Tx_Regulator"/>
</dbReference>
<sequence>MIIKLDPENISSRDQIILIALDLFGQRGYSNVSIRQVCTQAKVNVAAVNYHFGSKDKLYIAVADYVSSQLMQHLNADIEAANAVLEDTNNQGAQALEVLLHIVENTVDLLVPDSEESERWARFITRFQLGEAVPDHALLKNPMLHIIAQLIGVIKNNNTDTLENAILAQTIMGQVLIFRVSRVSAMINLNIDGFGQAETEKIKHVIRQNIITILTLG</sequence>
<dbReference type="PROSITE" id="PS50977">
    <property type="entry name" value="HTH_TETR_2"/>
    <property type="match status" value="1"/>
</dbReference>
<dbReference type="InterPro" id="IPR015292">
    <property type="entry name" value="Tscrpt_reg_YbiH_C"/>
</dbReference>
<feature type="DNA-binding region" description="H-T-H motif" evidence="2">
    <location>
        <begin position="33"/>
        <end position="52"/>
    </location>
</feature>
<dbReference type="InterPro" id="IPR009057">
    <property type="entry name" value="Homeodomain-like_sf"/>
</dbReference>
<dbReference type="InterPro" id="IPR001647">
    <property type="entry name" value="HTH_TetR"/>
</dbReference>